<proteinExistence type="predicted"/>
<dbReference type="Proteomes" id="UP000821837">
    <property type="component" value="Unassembled WGS sequence"/>
</dbReference>
<dbReference type="Gene3D" id="3.10.129.110">
    <property type="entry name" value="Polyketide synthase dehydratase"/>
    <property type="match status" value="3"/>
</dbReference>
<dbReference type="AlphaFoldDB" id="A0A9D4SRL7"/>
<reference evidence="1" key="2">
    <citation type="submission" date="2021-09" db="EMBL/GenBank/DDBJ databases">
        <authorList>
            <person name="Jia N."/>
            <person name="Wang J."/>
            <person name="Shi W."/>
            <person name="Du L."/>
            <person name="Sun Y."/>
            <person name="Zhan W."/>
            <person name="Jiang J."/>
            <person name="Wang Q."/>
            <person name="Zhang B."/>
            <person name="Ji P."/>
            <person name="Sakyi L.B."/>
            <person name="Cui X."/>
            <person name="Yuan T."/>
            <person name="Jiang B."/>
            <person name="Yang W."/>
            <person name="Lam T.T.-Y."/>
            <person name="Chang Q."/>
            <person name="Ding S."/>
            <person name="Wang X."/>
            <person name="Zhu J."/>
            <person name="Ruan X."/>
            <person name="Zhao L."/>
            <person name="Wei J."/>
            <person name="Que T."/>
            <person name="Du C."/>
            <person name="Cheng J."/>
            <person name="Dai P."/>
            <person name="Han X."/>
            <person name="Huang E."/>
            <person name="Gao Y."/>
            <person name="Liu J."/>
            <person name="Shao H."/>
            <person name="Ye R."/>
            <person name="Li L."/>
            <person name="Wei W."/>
            <person name="Wang X."/>
            <person name="Wang C."/>
            <person name="Huo Q."/>
            <person name="Li W."/>
            <person name="Guo W."/>
            <person name="Chen H."/>
            <person name="Chen S."/>
            <person name="Zhou L."/>
            <person name="Zhou L."/>
            <person name="Ni X."/>
            <person name="Tian J."/>
            <person name="Zhou Y."/>
            <person name="Sheng Y."/>
            <person name="Liu T."/>
            <person name="Pan Y."/>
            <person name="Xia L."/>
            <person name="Li J."/>
            <person name="Zhao F."/>
            <person name="Cao W."/>
        </authorList>
    </citation>
    <scope>NUCLEOTIDE SEQUENCE</scope>
    <source>
        <strain evidence="1">Rsan-2018</strain>
        <tissue evidence="1">Larvae</tissue>
    </source>
</reference>
<organism evidence="1 2">
    <name type="scientific">Rhipicephalus sanguineus</name>
    <name type="common">Brown dog tick</name>
    <name type="synonym">Ixodes sanguineus</name>
    <dbReference type="NCBI Taxonomy" id="34632"/>
    <lineage>
        <taxon>Eukaryota</taxon>
        <taxon>Metazoa</taxon>
        <taxon>Ecdysozoa</taxon>
        <taxon>Arthropoda</taxon>
        <taxon>Chelicerata</taxon>
        <taxon>Arachnida</taxon>
        <taxon>Acari</taxon>
        <taxon>Parasitiformes</taxon>
        <taxon>Ixodida</taxon>
        <taxon>Ixodoidea</taxon>
        <taxon>Ixodidae</taxon>
        <taxon>Rhipicephalinae</taxon>
        <taxon>Rhipicephalus</taxon>
        <taxon>Rhipicephalus</taxon>
    </lineage>
</organism>
<gene>
    <name evidence="1" type="ORF">HPB52_006534</name>
</gene>
<evidence type="ECO:0000313" key="2">
    <source>
        <dbReference type="Proteomes" id="UP000821837"/>
    </source>
</evidence>
<sequence length="242" mass="27470">MRTVNSAEEVELDPQRNHGVANVYDNRLDGRTMFPTRGYLVLAWKELAKRLEQPINEVPVIYEDVSIHRATSSRHRDLKCDISFLRSGMRTVNSAEEVELDPQRNHGVANVYDNRLDGRTMFPASGYLVLAWKELAKRLGKPINGSPVKVFVGTSDIMGTSGEFMVVEGGSVAATGLIRIAKDERKPPDIETSELPAQESTYELEERDVYQELRLRGYEYEGCFRGIIKASLNRMRFRDACR</sequence>
<comment type="caution">
    <text evidence="1">The sequence shown here is derived from an EMBL/GenBank/DDBJ whole genome shotgun (WGS) entry which is preliminary data.</text>
</comment>
<accession>A0A9D4SRL7</accession>
<reference evidence="1" key="1">
    <citation type="journal article" date="2020" name="Cell">
        <title>Large-Scale Comparative Analyses of Tick Genomes Elucidate Their Genetic Diversity and Vector Capacities.</title>
        <authorList>
            <consortium name="Tick Genome and Microbiome Consortium (TIGMIC)"/>
            <person name="Jia N."/>
            <person name="Wang J."/>
            <person name="Shi W."/>
            <person name="Du L."/>
            <person name="Sun Y."/>
            <person name="Zhan W."/>
            <person name="Jiang J.F."/>
            <person name="Wang Q."/>
            <person name="Zhang B."/>
            <person name="Ji P."/>
            <person name="Bell-Sakyi L."/>
            <person name="Cui X.M."/>
            <person name="Yuan T.T."/>
            <person name="Jiang B.G."/>
            <person name="Yang W.F."/>
            <person name="Lam T.T."/>
            <person name="Chang Q.C."/>
            <person name="Ding S.J."/>
            <person name="Wang X.J."/>
            <person name="Zhu J.G."/>
            <person name="Ruan X.D."/>
            <person name="Zhao L."/>
            <person name="Wei J.T."/>
            <person name="Ye R.Z."/>
            <person name="Que T.C."/>
            <person name="Du C.H."/>
            <person name="Zhou Y.H."/>
            <person name="Cheng J.X."/>
            <person name="Dai P.F."/>
            <person name="Guo W.B."/>
            <person name="Han X.H."/>
            <person name="Huang E.J."/>
            <person name="Li L.F."/>
            <person name="Wei W."/>
            <person name="Gao Y.C."/>
            <person name="Liu J.Z."/>
            <person name="Shao H.Z."/>
            <person name="Wang X."/>
            <person name="Wang C.C."/>
            <person name="Yang T.C."/>
            <person name="Huo Q.B."/>
            <person name="Li W."/>
            <person name="Chen H.Y."/>
            <person name="Chen S.E."/>
            <person name="Zhou L.G."/>
            <person name="Ni X.B."/>
            <person name="Tian J.H."/>
            <person name="Sheng Y."/>
            <person name="Liu T."/>
            <person name="Pan Y.S."/>
            <person name="Xia L.Y."/>
            <person name="Li J."/>
            <person name="Zhao F."/>
            <person name="Cao W.C."/>
        </authorList>
    </citation>
    <scope>NUCLEOTIDE SEQUENCE</scope>
    <source>
        <strain evidence="1">Rsan-2018</strain>
    </source>
</reference>
<keyword evidence="2" id="KW-1185">Reference proteome</keyword>
<name>A0A9D4SRL7_RHISA</name>
<protein>
    <submittedName>
        <fullName evidence="1">Uncharacterized protein</fullName>
    </submittedName>
</protein>
<dbReference type="EMBL" id="JABSTV010001253">
    <property type="protein sequence ID" value="KAH7943222.1"/>
    <property type="molecule type" value="Genomic_DNA"/>
</dbReference>
<evidence type="ECO:0000313" key="1">
    <source>
        <dbReference type="EMBL" id="KAH7943222.1"/>
    </source>
</evidence>
<dbReference type="InterPro" id="IPR042104">
    <property type="entry name" value="PKS_dehydratase_sf"/>
</dbReference>
<dbReference type="VEuPathDB" id="VectorBase:RSAN_033987"/>